<accession>A0A495JVF9</accession>
<dbReference type="SUPFAM" id="SSF69318">
    <property type="entry name" value="Integrin alpha N-terminal domain"/>
    <property type="match status" value="1"/>
</dbReference>
<gene>
    <name evidence="2" type="ORF">BDK92_7490</name>
</gene>
<organism evidence="2 3">
    <name type="scientific">Micromonospora pisi</name>
    <dbReference type="NCBI Taxonomy" id="589240"/>
    <lineage>
        <taxon>Bacteria</taxon>
        <taxon>Bacillati</taxon>
        <taxon>Actinomycetota</taxon>
        <taxon>Actinomycetes</taxon>
        <taxon>Micromonosporales</taxon>
        <taxon>Micromonosporaceae</taxon>
        <taxon>Micromonospora</taxon>
    </lineage>
</organism>
<feature type="chain" id="PRO_5019811966" description="VCBS repeat protein" evidence="1">
    <location>
        <begin position="29"/>
        <end position="515"/>
    </location>
</feature>
<evidence type="ECO:0008006" key="4">
    <source>
        <dbReference type="Google" id="ProtNLM"/>
    </source>
</evidence>
<keyword evidence="1" id="KW-0732">Signal</keyword>
<protein>
    <recommendedName>
        <fullName evidence="4">VCBS repeat protein</fullName>
    </recommendedName>
</protein>
<dbReference type="Gene3D" id="2.40.128.340">
    <property type="match status" value="3"/>
</dbReference>
<keyword evidence="3" id="KW-1185">Reference proteome</keyword>
<reference evidence="2 3" key="1">
    <citation type="submission" date="2018-10" db="EMBL/GenBank/DDBJ databases">
        <title>Sequencing the genomes of 1000 actinobacteria strains.</title>
        <authorList>
            <person name="Klenk H.-P."/>
        </authorList>
    </citation>
    <scope>NUCLEOTIDE SEQUENCE [LARGE SCALE GENOMIC DNA]</scope>
    <source>
        <strain evidence="2 3">DSM 45175</strain>
    </source>
</reference>
<feature type="signal peptide" evidence="1">
    <location>
        <begin position="1"/>
        <end position="28"/>
    </location>
</feature>
<dbReference type="RefSeq" id="WP_121161005.1">
    <property type="nucleotide sequence ID" value="NZ_RBKT01000001.1"/>
</dbReference>
<sequence>MSRVVAGAALSLLTIGAGALVTTAPAEASTLNGPIGRDEILDRAQNWVDRDITYTQTGTWASDAEGSHTYRRDCSGLVSMAWHLSRSYVTGDFQGSNPMWTTLGSLHDFQPGDAMVRSGHMELFSHWKNRNDHSEGAYVYSFNSDGQTVQNPYADNNAGALGFNGWSDLSTYKPIRRTGLDNSASASAKGPALAHDDGGGAMTIHRWTSTGSSFSRTSDYTSSGSFNLSNVGDRVASGDVTGDGVDDIVMAYQISDGTFGFYVYKSGITSLGRWYTSGPFHLDPVGGRLVVGDFTGDGKAEPALVRDDGDGTMTIYRWTSTGSSFSRATDYSSTGSFNLSNVGDRVASGDVTGDGVDDIVMAYQLADGTFGYYVYKSGLSSLGQWYTSGQYNLGPVGGRLVVGDFTGDRKAEPALVHDDGDGAMTIHRWTSNGSSFSRTTDFTAPSFTVSQVGNRVASGDVTGDGVDDIVMAYQLADGTFGYYVFKNGVSSLGRWYTSGQYNLGPVDGRLVLGNW</sequence>
<name>A0A495JVF9_9ACTN</name>
<dbReference type="Proteomes" id="UP000277671">
    <property type="component" value="Unassembled WGS sequence"/>
</dbReference>
<proteinExistence type="predicted"/>
<evidence type="ECO:0000313" key="3">
    <source>
        <dbReference type="Proteomes" id="UP000277671"/>
    </source>
</evidence>
<dbReference type="EMBL" id="RBKT01000001">
    <property type="protein sequence ID" value="RKR92993.1"/>
    <property type="molecule type" value="Genomic_DNA"/>
</dbReference>
<dbReference type="OrthoDB" id="9815928at2"/>
<dbReference type="InterPro" id="IPR028994">
    <property type="entry name" value="Integrin_alpha_N"/>
</dbReference>
<dbReference type="AlphaFoldDB" id="A0A495JVF9"/>
<evidence type="ECO:0000256" key="1">
    <source>
        <dbReference type="SAM" id="SignalP"/>
    </source>
</evidence>
<evidence type="ECO:0000313" key="2">
    <source>
        <dbReference type="EMBL" id="RKR92993.1"/>
    </source>
</evidence>
<comment type="caution">
    <text evidence="2">The sequence shown here is derived from an EMBL/GenBank/DDBJ whole genome shotgun (WGS) entry which is preliminary data.</text>
</comment>